<organism evidence="1 2">
    <name type="scientific">Helicobacter apodemus</name>
    <dbReference type="NCBI Taxonomy" id="135569"/>
    <lineage>
        <taxon>Bacteria</taxon>
        <taxon>Pseudomonadati</taxon>
        <taxon>Campylobacterota</taxon>
        <taxon>Epsilonproteobacteria</taxon>
        <taxon>Campylobacterales</taxon>
        <taxon>Helicobacteraceae</taxon>
        <taxon>Helicobacter</taxon>
    </lineage>
</organism>
<sequence>MYEENNTNTIAYLLMRYENYLRGQDSKTKCYSFTLDHIKNTQIEHIVPQTESGEKLASGIVNTIKIFMMIAIYIA</sequence>
<evidence type="ECO:0000313" key="1">
    <source>
        <dbReference type="EMBL" id="TLE16798.1"/>
    </source>
</evidence>
<dbReference type="EMBL" id="JRPC02000003">
    <property type="protein sequence ID" value="TLE16798.1"/>
    <property type="molecule type" value="Genomic_DNA"/>
</dbReference>
<comment type="caution">
    <text evidence="1">The sequence shown here is derived from an EMBL/GenBank/DDBJ whole genome shotgun (WGS) entry which is preliminary data.</text>
</comment>
<accession>A0A4U8UI00</accession>
<name>A0A4U8UI00_9HELI</name>
<evidence type="ECO:0000313" key="2">
    <source>
        <dbReference type="Proteomes" id="UP000029920"/>
    </source>
</evidence>
<keyword evidence="2" id="KW-1185">Reference proteome</keyword>
<reference evidence="1 2" key="1">
    <citation type="journal article" date="2014" name="Genome Announc.">
        <title>Draft genome sequences of eight enterohepatic helicobacter species isolated from both laboratory and wild rodents.</title>
        <authorList>
            <person name="Sheh A."/>
            <person name="Shen Z."/>
            <person name="Fox J.G."/>
        </authorList>
    </citation>
    <scope>NUCLEOTIDE SEQUENCE [LARGE SCALE GENOMIC DNA]</scope>
    <source>
        <strain evidence="1 2">MIT-03-7007</strain>
    </source>
</reference>
<gene>
    <name evidence="1" type="ORF">LS72_001550</name>
</gene>
<dbReference type="Proteomes" id="UP000029920">
    <property type="component" value="Unassembled WGS sequence"/>
</dbReference>
<protein>
    <submittedName>
        <fullName evidence="1">DUF1524 domain-containing protein</fullName>
    </submittedName>
</protein>
<dbReference type="RefSeq" id="WP_138154919.1">
    <property type="nucleotide sequence ID" value="NZ_JRPC02000003.1"/>
</dbReference>
<proteinExistence type="predicted"/>
<dbReference type="AlphaFoldDB" id="A0A4U8UI00"/>